<dbReference type="PANTHER" id="PTHR23120:SF39">
    <property type="entry name" value="MAESTRO"/>
    <property type="match status" value="1"/>
</dbReference>
<accession>A0A452E0I9</accession>
<keyword evidence="4" id="KW-1185">Reference proteome</keyword>
<evidence type="ECO:0000256" key="1">
    <source>
        <dbReference type="SAM" id="MobiDB-lite"/>
    </source>
</evidence>
<dbReference type="SUPFAM" id="SSF48371">
    <property type="entry name" value="ARM repeat"/>
    <property type="match status" value="1"/>
</dbReference>
<dbReference type="InterPro" id="IPR055406">
    <property type="entry name" value="HEAT_Maestro"/>
</dbReference>
<dbReference type="InterPro" id="IPR016024">
    <property type="entry name" value="ARM-type_fold"/>
</dbReference>
<feature type="domain" description="Maestro/Maestro-like HEAT-repeats" evidence="2">
    <location>
        <begin position="53"/>
        <end position="191"/>
    </location>
</feature>
<evidence type="ECO:0000313" key="4">
    <source>
        <dbReference type="Proteomes" id="UP000291000"/>
    </source>
</evidence>
<feature type="region of interest" description="Disordered" evidence="1">
    <location>
        <begin position="1"/>
        <end position="24"/>
    </location>
</feature>
<reference evidence="3" key="2">
    <citation type="submission" date="2025-08" db="UniProtKB">
        <authorList>
            <consortium name="Ensembl"/>
        </authorList>
    </citation>
    <scope>IDENTIFICATION</scope>
</reference>
<name>A0A452E0I9_CAPHI</name>
<dbReference type="Ensembl" id="ENSCHIT00000013124.1">
    <property type="protein sequence ID" value="ENSCHIP00000005438.1"/>
    <property type="gene ID" value="ENSCHIG00000009565.1"/>
</dbReference>
<reference evidence="3 4" key="1">
    <citation type="submission" date="2016-04" db="EMBL/GenBank/DDBJ databases">
        <title>Polished mammalian reference genomes with single-molecule sequencing and chromosome conformation capture applied to the Capra hircus genome.</title>
        <authorList>
            <person name="Bickhart D.M."/>
            <person name="Koren S."/>
            <person name="Rosen B."/>
            <person name="Hastie A."/>
            <person name="Liachko I."/>
            <person name="Sullivan S.T."/>
            <person name="Burton J."/>
            <person name="Sayre B.L."/>
            <person name="Huson H.J."/>
            <person name="Lee J."/>
            <person name="Lam E."/>
            <person name="Kelley C.M."/>
            <person name="Hutchison J.L."/>
            <person name="Zhou Y."/>
            <person name="Sun J."/>
            <person name="Crisa A."/>
            <person name="Schwartz J.C."/>
            <person name="Hammond J.A."/>
            <person name="Schroeder S.G."/>
            <person name="Liu G.E."/>
            <person name="Dunham M."/>
            <person name="Shendure J."/>
            <person name="Sonstegard T.S."/>
            <person name="Phillippy A.M."/>
            <person name="Van Tassell C.P."/>
            <person name="Smith T.P."/>
        </authorList>
    </citation>
    <scope>NUCLEOTIDE SEQUENCE [LARGE SCALE GENOMIC DNA]</scope>
</reference>
<organism evidence="3 4">
    <name type="scientific">Capra hircus</name>
    <name type="common">Goat</name>
    <dbReference type="NCBI Taxonomy" id="9925"/>
    <lineage>
        <taxon>Eukaryota</taxon>
        <taxon>Metazoa</taxon>
        <taxon>Chordata</taxon>
        <taxon>Craniata</taxon>
        <taxon>Vertebrata</taxon>
        <taxon>Euteleostomi</taxon>
        <taxon>Mammalia</taxon>
        <taxon>Eutheria</taxon>
        <taxon>Laurasiatheria</taxon>
        <taxon>Artiodactyla</taxon>
        <taxon>Ruminantia</taxon>
        <taxon>Pecora</taxon>
        <taxon>Bovidae</taxon>
        <taxon>Caprinae</taxon>
        <taxon>Capra</taxon>
    </lineage>
</organism>
<evidence type="ECO:0000259" key="2">
    <source>
        <dbReference type="Pfam" id="PF23227"/>
    </source>
</evidence>
<evidence type="ECO:0000313" key="3">
    <source>
        <dbReference type="Ensembl" id="ENSCHIP00000005438.1"/>
    </source>
</evidence>
<dbReference type="GeneTree" id="ENSGT00940000161642"/>
<dbReference type="PANTHER" id="PTHR23120">
    <property type="entry name" value="MAESTRO-RELATED HEAT DOMAIN-CONTAINING"/>
    <property type="match status" value="1"/>
</dbReference>
<sequence>MDQTRRRIRGQPPSSPATQPKKKRTSMMSFFSKVSWNLRLQKQEPLKNVFFILAETAWDPSVKKSYMVMRGLGIMTCETLDKARKYKKIVLDLLVHGLYDPVSSEVTHQSLKILTMHGKGLSAFFTDITLQTRALLEDENDSLRYLTFVLFGQLFTLAGQKWRRFFTHQVNLTWASLLSHLQDRNPQVAKPVLCYLRQSKDYSFQKEEGQRNPKLCRQLSPYHPELLQFFYANKIL</sequence>
<dbReference type="GO" id="GO:0005737">
    <property type="term" value="C:cytoplasm"/>
    <property type="evidence" value="ECO:0007669"/>
    <property type="project" value="TreeGrafter"/>
</dbReference>
<protein>
    <recommendedName>
        <fullName evidence="2">Maestro/Maestro-like HEAT-repeats domain-containing protein</fullName>
    </recommendedName>
</protein>
<dbReference type="Pfam" id="PF23227">
    <property type="entry name" value="HEAT_MROH2B_C"/>
    <property type="match status" value="1"/>
</dbReference>
<dbReference type="OMA" id="PAFTTHN"/>
<proteinExistence type="predicted"/>
<reference evidence="3" key="3">
    <citation type="submission" date="2025-09" db="UniProtKB">
        <authorList>
            <consortium name="Ensembl"/>
        </authorList>
    </citation>
    <scope>IDENTIFICATION</scope>
</reference>
<dbReference type="STRING" id="9925.ENSCHIP00000005438"/>
<dbReference type="Proteomes" id="UP000291000">
    <property type="component" value="Chromosome 24"/>
</dbReference>
<dbReference type="InterPro" id="IPR045206">
    <property type="entry name" value="Maestro_heat-like_prot"/>
</dbReference>
<dbReference type="AlphaFoldDB" id="A0A452E0I9"/>
<dbReference type="EMBL" id="LWLT01000023">
    <property type="status" value="NOT_ANNOTATED_CDS"/>
    <property type="molecule type" value="Genomic_DNA"/>
</dbReference>